<dbReference type="InterPro" id="IPR052032">
    <property type="entry name" value="ATP-dep_AA_Ligase"/>
</dbReference>
<evidence type="ECO:0000256" key="3">
    <source>
        <dbReference type="ARBA" id="ARBA00022840"/>
    </source>
</evidence>
<dbReference type="GO" id="GO:0005524">
    <property type="term" value="F:ATP binding"/>
    <property type="evidence" value="ECO:0007669"/>
    <property type="project" value="UniProtKB-UniRule"/>
</dbReference>
<evidence type="ECO:0000259" key="5">
    <source>
        <dbReference type="PROSITE" id="PS50975"/>
    </source>
</evidence>
<dbReference type="STRING" id="318161.Sden_3468"/>
<dbReference type="GO" id="GO:0016874">
    <property type="term" value="F:ligase activity"/>
    <property type="evidence" value="ECO:0007669"/>
    <property type="project" value="UniProtKB-KW"/>
</dbReference>
<dbReference type="Gene3D" id="3.30.470.20">
    <property type="entry name" value="ATP-grasp fold, B domain"/>
    <property type="match status" value="1"/>
</dbReference>
<dbReference type="KEGG" id="sdn:Sden_3468"/>
<evidence type="ECO:0000256" key="1">
    <source>
        <dbReference type="ARBA" id="ARBA00022598"/>
    </source>
</evidence>
<dbReference type="GO" id="GO:0046872">
    <property type="term" value="F:metal ion binding"/>
    <property type="evidence" value="ECO:0007669"/>
    <property type="project" value="InterPro"/>
</dbReference>
<dbReference type="SUPFAM" id="SSF56059">
    <property type="entry name" value="Glutathione synthetase ATP-binding domain-like"/>
    <property type="match status" value="1"/>
</dbReference>
<evidence type="ECO:0000256" key="4">
    <source>
        <dbReference type="PROSITE-ProRule" id="PRU00409"/>
    </source>
</evidence>
<evidence type="ECO:0000313" key="7">
    <source>
        <dbReference type="Proteomes" id="UP000001982"/>
    </source>
</evidence>
<dbReference type="HOGENOM" id="CLU_620990_0_0_6"/>
<dbReference type="PANTHER" id="PTHR43585:SF2">
    <property type="entry name" value="ATP-GRASP ENZYME FSQD"/>
    <property type="match status" value="1"/>
</dbReference>
<dbReference type="DNASU" id="4020022"/>
<dbReference type="eggNOG" id="COG0027">
    <property type="taxonomic scope" value="Bacteria"/>
</dbReference>
<evidence type="ECO:0000313" key="6">
    <source>
        <dbReference type="EMBL" id="ABE56743.1"/>
    </source>
</evidence>
<protein>
    <recommendedName>
        <fullName evidence="5">ATP-grasp domain-containing protein</fullName>
    </recommendedName>
</protein>
<dbReference type="OrthoDB" id="6964321at2"/>
<keyword evidence="2 4" id="KW-0547">Nucleotide-binding</keyword>
<dbReference type="RefSeq" id="WP_011497884.1">
    <property type="nucleotide sequence ID" value="NC_007954.1"/>
</dbReference>
<dbReference type="EMBL" id="CP000302">
    <property type="protein sequence ID" value="ABE56743.1"/>
    <property type="molecule type" value="Genomic_DNA"/>
</dbReference>
<organism evidence="6 7">
    <name type="scientific">Shewanella denitrificans (strain OS217 / ATCC BAA-1090 / DSM 15013)</name>
    <dbReference type="NCBI Taxonomy" id="318161"/>
    <lineage>
        <taxon>Bacteria</taxon>
        <taxon>Pseudomonadati</taxon>
        <taxon>Pseudomonadota</taxon>
        <taxon>Gammaproteobacteria</taxon>
        <taxon>Alteromonadales</taxon>
        <taxon>Shewanellaceae</taxon>
        <taxon>Shewanella</taxon>
    </lineage>
</organism>
<dbReference type="PROSITE" id="PS50975">
    <property type="entry name" value="ATP_GRASP"/>
    <property type="match status" value="1"/>
</dbReference>
<evidence type="ECO:0000256" key="2">
    <source>
        <dbReference type="ARBA" id="ARBA00022741"/>
    </source>
</evidence>
<dbReference type="InterPro" id="IPR011761">
    <property type="entry name" value="ATP-grasp"/>
</dbReference>
<dbReference type="AlphaFoldDB" id="Q12II3"/>
<name>Q12II3_SHEDO</name>
<reference evidence="6 7" key="1">
    <citation type="submission" date="2006-03" db="EMBL/GenBank/DDBJ databases">
        <title>Complete sequence of Shewanella denitrificans OS217.</title>
        <authorList>
            <consortium name="US DOE Joint Genome Institute"/>
            <person name="Copeland A."/>
            <person name="Lucas S."/>
            <person name="Lapidus A."/>
            <person name="Barry K."/>
            <person name="Detter J.C."/>
            <person name="Glavina del Rio T."/>
            <person name="Hammon N."/>
            <person name="Israni S."/>
            <person name="Dalin E."/>
            <person name="Tice H."/>
            <person name="Pitluck S."/>
            <person name="Brettin T."/>
            <person name="Bruce D."/>
            <person name="Han C."/>
            <person name="Tapia R."/>
            <person name="Gilna P."/>
            <person name="Kiss H."/>
            <person name="Schmutz J."/>
            <person name="Larimer F."/>
            <person name="Land M."/>
            <person name="Hauser L."/>
            <person name="Kyrpides N."/>
            <person name="Lykidis A."/>
            <person name="Richardson P."/>
        </authorList>
    </citation>
    <scope>NUCLEOTIDE SEQUENCE [LARGE SCALE GENOMIC DNA]</scope>
    <source>
        <strain evidence="7">OS217 / ATCC BAA-1090 / DSM 15013</strain>
    </source>
</reference>
<keyword evidence="3 4" id="KW-0067">ATP-binding</keyword>
<keyword evidence="1" id="KW-0436">Ligase</keyword>
<keyword evidence="7" id="KW-1185">Reference proteome</keyword>
<gene>
    <name evidence="6" type="ordered locus">Sden_3468</name>
</gene>
<proteinExistence type="predicted"/>
<sequence>MNNIFLILGCAKQRWQDLEIICEYVKKTYSLTTMLMVNKAHKEFYSVCDQVIEVDLSDQNFIALASRLLSEQKVSGGLLFADQALLHGTKLFEQLGIVCDNSELGINSYSKLEFRRQEKRYFSHAAKTHYFVPEFSKVNSLQDVHAFAVKYPDGFILKPISEGGSRGVLKLHAQSDFGAAYKQVECYQADGLMCEQLIPTFREFSFDGVGDISFITEKLVATGAHPVEVGQIVPAELTCDSAEKISAHGRLMNLWVGQQLGAFHNEIAYLESQGSTAAIESNRRSGGMGIWNLAEKVFGENLFHRWVDVAMGQTVEHIPLNATGKAMSCMLGSRENLIDDLTMITAQIQEVLAFELGPDIELFSLRWLHTQPHMLPSIPQSNFDFLAEACIYCAHFDLSNQALYERVQRAWDKCLYIGMKEEKCA</sequence>
<dbReference type="Proteomes" id="UP000001982">
    <property type="component" value="Chromosome"/>
</dbReference>
<dbReference type="PANTHER" id="PTHR43585">
    <property type="entry name" value="FUMIPYRROLE BIOSYNTHESIS PROTEIN C"/>
    <property type="match status" value="1"/>
</dbReference>
<accession>Q12II3</accession>
<feature type="domain" description="ATP-grasp" evidence="5">
    <location>
        <begin position="122"/>
        <end position="311"/>
    </location>
</feature>